<dbReference type="AlphaFoldDB" id="A0A4R9JPN6"/>
<dbReference type="InterPro" id="IPR006638">
    <property type="entry name" value="Elp3/MiaA/NifB-like_rSAM"/>
</dbReference>
<feature type="binding site" evidence="9">
    <location>
        <position position="306"/>
    </location>
    <ligand>
        <name>[4Fe-4S] cluster</name>
        <dbReference type="ChEBI" id="CHEBI:49883"/>
        <label>1</label>
    </ligand>
</feature>
<dbReference type="OrthoDB" id="9787898at2"/>
<dbReference type="SFLD" id="SFLDS00029">
    <property type="entry name" value="Radical_SAM"/>
    <property type="match status" value="1"/>
</dbReference>
<comment type="pathway">
    <text evidence="9">Protein modification; protein lipoylation via endogenous pathway; protein N(6)-(lipoyl)lysine from octanoyl-[acyl-carrier-protein]: step 2/2.</text>
</comment>
<comment type="function">
    <text evidence="9">Catalyzes the radical-mediated insertion of two sulfur atoms into the C-6 and C-8 positions of the octanoyl moiety bound to the lipoyl domains of lipoate-dependent enzymes, thereby converting the octanoylated domains into lipoylated derivatives.</text>
</comment>
<dbReference type="PANTHER" id="PTHR10949">
    <property type="entry name" value="LIPOYL SYNTHASE"/>
    <property type="match status" value="1"/>
</dbReference>
<evidence type="ECO:0000256" key="1">
    <source>
        <dbReference type="ARBA" id="ARBA00022485"/>
    </source>
</evidence>
<dbReference type="InterPro" id="IPR007197">
    <property type="entry name" value="rSAM"/>
</dbReference>
<keyword evidence="6 9" id="KW-0408">Iron</keyword>
<comment type="subcellular location">
    <subcellularLocation>
        <location evidence="9">Cytoplasm</location>
    </subcellularLocation>
</comment>
<dbReference type="GO" id="GO:0016992">
    <property type="term" value="F:lipoate synthase activity"/>
    <property type="evidence" value="ECO:0007669"/>
    <property type="project" value="UniProtKB-UniRule"/>
</dbReference>
<dbReference type="NCBIfam" id="TIGR00510">
    <property type="entry name" value="lipA"/>
    <property type="match status" value="1"/>
</dbReference>
<comment type="caution">
    <text evidence="12">The sequence shown here is derived from an EMBL/GenBank/DDBJ whole genome shotgun (WGS) entry which is preliminary data.</text>
</comment>
<comment type="similarity">
    <text evidence="9">Belongs to the radical SAM superfamily. Lipoyl synthase family.</text>
</comment>
<feature type="binding site" evidence="9">
    <location>
        <position position="69"/>
    </location>
    <ligand>
        <name>[4Fe-4S] cluster</name>
        <dbReference type="ChEBI" id="CHEBI:49883"/>
        <label>1</label>
    </ligand>
</feature>
<keyword evidence="4 9" id="KW-0949">S-adenosyl-L-methionine</keyword>
<dbReference type="SFLD" id="SFLDF00271">
    <property type="entry name" value="lipoyl_synthase"/>
    <property type="match status" value="1"/>
</dbReference>
<dbReference type="Gene3D" id="3.20.20.70">
    <property type="entry name" value="Aldolase class I"/>
    <property type="match status" value="1"/>
</dbReference>
<feature type="region of interest" description="Disordered" evidence="10">
    <location>
        <begin position="14"/>
        <end position="34"/>
    </location>
</feature>
<evidence type="ECO:0000256" key="4">
    <source>
        <dbReference type="ARBA" id="ARBA00022691"/>
    </source>
</evidence>
<gene>
    <name evidence="9 12" type="primary">lipA</name>
    <name evidence="12" type="ORF">EHQ59_14695</name>
</gene>
<feature type="domain" description="Radical SAM core" evidence="11">
    <location>
        <begin position="81"/>
        <end position="295"/>
    </location>
</feature>
<protein>
    <recommendedName>
        <fullName evidence="9">Lipoyl synthase</fullName>
        <ecNumber evidence="9">2.8.1.8</ecNumber>
    </recommendedName>
    <alternativeName>
        <fullName evidence="9">Lip-syn</fullName>
        <shortName evidence="9">LS</shortName>
    </alternativeName>
    <alternativeName>
        <fullName evidence="9">Lipoate synthase</fullName>
    </alternativeName>
    <alternativeName>
        <fullName evidence="9">Lipoic acid synthase</fullName>
    </alternativeName>
    <alternativeName>
        <fullName evidence="9">Sulfur insertion protein LipA</fullName>
    </alternativeName>
</protein>
<sequence>MIFHFTKWPHFKKSKEGMNPLKKKPRSKHLNPTQPLPDWMKVRVSFPKDSDSLSVVRADVESKELHTVCESASCPNLNHCWNRKTATYMLAGDICTRRCQYCDVAFGKPKSLDMEEPEKVARSVELLGLRHVVLTAVNRDDLKDGGAAHFAETIQKIKTYSPHCTIEVLIPDFKAKEDSLQILYTAKPHIINHNIETVERLFPTITPQKNYRRSLEVLSHIAKHGFVTKSGLILGLGETETDIKTCLEDLYANGVRMLTIGQYLQPGPTHYPVQSFVTPEQFEIWKQVAYQIGFKTVASGPLVRSSYHADEYFEIEKENLPKE</sequence>
<accession>A0A4R9JPN6</accession>
<dbReference type="NCBIfam" id="NF009544">
    <property type="entry name" value="PRK12928.1"/>
    <property type="match status" value="1"/>
</dbReference>
<dbReference type="CDD" id="cd01335">
    <property type="entry name" value="Radical_SAM"/>
    <property type="match status" value="1"/>
</dbReference>
<dbReference type="SUPFAM" id="SSF102114">
    <property type="entry name" value="Radical SAM enzymes"/>
    <property type="match status" value="1"/>
</dbReference>
<evidence type="ECO:0000256" key="5">
    <source>
        <dbReference type="ARBA" id="ARBA00022723"/>
    </source>
</evidence>
<dbReference type="SMART" id="SM00729">
    <property type="entry name" value="Elp3"/>
    <property type="match status" value="1"/>
</dbReference>
<evidence type="ECO:0000256" key="8">
    <source>
        <dbReference type="ARBA" id="ARBA00047326"/>
    </source>
</evidence>
<evidence type="ECO:0000256" key="7">
    <source>
        <dbReference type="ARBA" id="ARBA00023014"/>
    </source>
</evidence>
<evidence type="ECO:0000313" key="13">
    <source>
        <dbReference type="Proteomes" id="UP000297609"/>
    </source>
</evidence>
<dbReference type="InterPro" id="IPR003698">
    <property type="entry name" value="Lipoyl_synth"/>
</dbReference>
<feature type="binding site" evidence="9">
    <location>
        <position position="99"/>
    </location>
    <ligand>
        <name>[4Fe-4S] cluster</name>
        <dbReference type="ChEBI" id="CHEBI:49883"/>
        <label>2</label>
        <note>4Fe-4S-S-AdoMet</note>
    </ligand>
</feature>
<dbReference type="EMBL" id="RQGG01000043">
    <property type="protein sequence ID" value="TGL48724.1"/>
    <property type="molecule type" value="Genomic_DNA"/>
</dbReference>
<name>A0A4R9JPN6_9LEPT</name>
<dbReference type="GO" id="GO:0009249">
    <property type="term" value="P:protein lipoylation"/>
    <property type="evidence" value="ECO:0007669"/>
    <property type="project" value="UniProtKB-UniRule"/>
</dbReference>
<evidence type="ECO:0000256" key="3">
    <source>
        <dbReference type="ARBA" id="ARBA00022679"/>
    </source>
</evidence>
<dbReference type="FunFam" id="3.20.20.70:FF:000186">
    <property type="entry name" value="Lipoyl synthase"/>
    <property type="match status" value="1"/>
</dbReference>
<keyword evidence="5 9" id="KW-0479">Metal-binding</keyword>
<keyword evidence="2 9" id="KW-0963">Cytoplasm</keyword>
<feature type="binding site" evidence="9">
    <location>
        <position position="102"/>
    </location>
    <ligand>
        <name>[4Fe-4S] cluster</name>
        <dbReference type="ChEBI" id="CHEBI:49883"/>
        <label>2</label>
        <note>4Fe-4S-S-AdoMet</note>
    </ligand>
</feature>
<dbReference type="GO" id="GO:0046872">
    <property type="term" value="F:metal ion binding"/>
    <property type="evidence" value="ECO:0007669"/>
    <property type="project" value="UniProtKB-KW"/>
</dbReference>
<evidence type="ECO:0000256" key="6">
    <source>
        <dbReference type="ARBA" id="ARBA00023004"/>
    </source>
</evidence>
<dbReference type="Proteomes" id="UP000297609">
    <property type="component" value="Unassembled WGS sequence"/>
</dbReference>
<keyword evidence="1 9" id="KW-0004">4Fe-4S</keyword>
<dbReference type="InterPro" id="IPR013785">
    <property type="entry name" value="Aldolase_TIM"/>
</dbReference>
<dbReference type="SFLD" id="SFLDG01058">
    <property type="entry name" value="lipoyl_synthase_like"/>
    <property type="match status" value="1"/>
</dbReference>
<dbReference type="PIRSF" id="PIRSF005963">
    <property type="entry name" value="Lipoyl_synth"/>
    <property type="match status" value="1"/>
</dbReference>
<organism evidence="12 13">
    <name type="scientific">Leptospira kemamanensis</name>
    <dbReference type="NCBI Taxonomy" id="2484942"/>
    <lineage>
        <taxon>Bacteria</taxon>
        <taxon>Pseudomonadati</taxon>
        <taxon>Spirochaetota</taxon>
        <taxon>Spirochaetia</taxon>
        <taxon>Leptospirales</taxon>
        <taxon>Leptospiraceae</taxon>
        <taxon>Leptospira</taxon>
    </lineage>
</organism>
<dbReference type="PROSITE" id="PS51918">
    <property type="entry name" value="RADICAL_SAM"/>
    <property type="match status" value="1"/>
</dbReference>
<dbReference type="HAMAP" id="MF_00206">
    <property type="entry name" value="Lipoyl_synth"/>
    <property type="match status" value="1"/>
</dbReference>
<keyword evidence="13" id="KW-1185">Reference proteome</keyword>
<evidence type="ECO:0000259" key="11">
    <source>
        <dbReference type="PROSITE" id="PS51918"/>
    </source>
</evidence>
<comment type="cofactor">
    <cofactor evidence="9">
        <name>[4Fe-4S] cluster</name>
        <dbReference type="ChEBI" id="CHEBI:49883"/>
    </cofactor>
    <text evidence="9">Binds 2 [4Fe-4S] clusters per subunit. One cluster is coordinated with 3 cysteines and an exchangeable S-adenosyl-L-methionine.</text>
</comment>
<dbReference type="PANTHER" id="PTHR10949:SF0">
    <property type="entry name" value="LIPOYL SYNTHASE, MITOCHONDRIAL"/>
    <property type="match status" value="1"/>
</dbReference>
<proteinExistence type="inferred from homology"/>
<dbReference type="GO" id="GO:0051539">
    <property type="term" value="F:4 iron, 4 sulfur cluster binding"/>
    <property type="evidence" value="ECO:0007669"/>
    <property type="project" value="UniProtKB-UniRule"/>
</dbReference>
<dbReference type="Pfam" id="PF04055">
    <property type="entry name" value="Radical_SAM"/>
    <property type="match status" value="1"/>
</dbReference>
<feature type="binding site" evidence="9">
    <location>
        <position position="80"/>
    </location>
    <ligand>
        <name>[4Fe-4S] cluster</name>
        <dbReference type="ChEBI" id="CHEBI:49883"/>
        <label>1</label>
    </ligand>
</feature>
<comment type="catalytic activity">
    <reaction evidence="8 9">
        <text>[[Fe-S] cluster scaffold protein carrying a second [4Fe-4S](2+) cluster] + N(6)-octanoyl-L-lysyl-[protein] + 2 oxidized [2Fe-2S]-[ferredoxin] + 2 S-adenosyl-L-methionine + 4 H(+) = [[Fe-S] cluster scaffold protein] + N(6)-[(R)-dihydrolipoyl]-L-lysyl-[protein] + 4 Fe(3+) + 2 hydrogen sulfide + 2 5'-deoxyadenosine + 2 L-methionine + 2 reduced [2Fe-2S]-[ferredoxin]</text>
        <dbReference type="Rhea" id="RHEA:16585"/>
        <dbReference type="Rhea" id="RHEA-COMP:9928"/>
        <dbReference type="Rhea" id="RHEA-COMP:10000"/>
        <dbReference type="Rhea" id="RHEA-COMP:10001"/>
        <dbReference type="Rhea" id="RHEA-COMP:10475"/>
        <dbReference type="Rhea" id="RHEA-COMP:14568"/>
        <dbReference type="Rhea" id="RHEA-COMP:14569"/>
        <dbReference type="ChEBI" id="CHEBI:15378"/>
        <dbReference type="ChEBI" id="CHEBI:17319"/>
        <dbReference type="ChEBI" id="CHEBI:29034"/>
        <dbReference type="ChEBI" id="CHEBI:29919"/>
        <dbReference type="ChEBI" id="CHEBI:33722"/>
        <dbReference type="ChEBI" id="CHEBI:33737"/>
        <dbReference type="ChEBI" id="CHEBI:33738"/>
        <dbReference type="ChEBI" id="CHEBI:57844"/>
        <dbReference type="ChEBI" id="CHEBI:59789"/>
        <dbReference type="ChEBI" id="CHEBI:78809"/>
        <dbReference type="ChEBI" id="CHEBI:83100"/>
        <dbReference type="EC" id="2.8.1.8"/>
    </reaction>
</comment>
<dbReference type="InterPro" id="IPR058240">
    <property type="entry name" value="rSAM_sf"/>
</dbReference>
<evidence type="ECO:0000256" key="9">
    <source>
        <dbReference type="HAMAP-Rule" id="MF_00206"/>
    </source>
</evidence>
<evidence type="ECO:0000256" key="2">
    <source>
        <dbReference type="ARBA" id="ARBA00022490"/>
    </source>
</evidence>
<dbReference type="NCBIfam" id="NF004019">
    <property type="entry name" value="PRK05481.1"/>
    <property type="match status" value="1"/>
</dbReference>
<evidence type="ECO:0000313" key="12">
    <source>
        <dbReference type="EMBL" id="TGL48724.1"/>
    </source>
</evidence>
<dbReference type="GO" id="GO:0005737">
    <property type="term" value="C:cytoplasm"/>
    <property type="evidence" value="ECO:0007669"/>
    <property type="project" value="UniProtKB-SubCell"/>
</dbReference>
<keyword evidence="7 9" id="KW-0411">Iron-sulfur</keyword>
<dbReference type="UniPathway" id="UPA00538">
    <property type="reaction ID" value="UER00593"/>
</dbReference>
<dbReference type="EC" id="2.8.1.8" evidence="9"/>
<evidence type="ECO:0000256" key="10">
    <source>
        <dbReference type="SAM" id="MobiDB-lite"/>
    </source>
</evidence>
<feature type="binding site" evidence="9">
    <location>
        <position position="74"/>
    </location>
    <ligand>
        <name>[4Fe-4S] cluster</name>
        <dbReference type="ChEBI" id="CHEBI:49883"/>
        <label>1</label>
    </ligand>
</feature>
<keyword evidence="3 9" id="KW-0808">Transferase</keyword>
<feature type="binding site" evidence="9">
    <location>
        <position position="95"/>
    </location>
    <ligand>
        <name>[4Fe-4S] cluster</name>
        <dbReference type="ChEBI" id="CHEBI:49883"/>
        <label>2</label>
        <note>4Fe-4S-S-AdoMet</note>
    </ligand>
</feature>
<reference evidence="12" key="1">
    <citation type="journal article" date="2019" name="PLoS Negl. Trop. Dis.">
        <title>Revisiting the worldwide diversity of Leptospira species in the environment.</title>
        <authorList>
            <person name="Vincent A.T."/>
            <person name="Schiettekatte O."/>
            <person name="Bourhy P."/>
            <person name="Veyrier F.J."/>
            <person name="Picardeau M."/>
        </authorList>
    </citation>
    <scope>NUCLEOTIDE SEQUENCE [LARGE SCALE GENOMIC DNA]</scope>
    <source>
        <strain evidence="12">201702454</strain>
    </source>
</reference>